<dbReference type="InterPro" id="IPR015422">
    <property type="entry name" value="PyrdxlP-dep_Trfase_small"/>
</dbReference>
<dbReference type="PIRSF" id="PIRSF000390">
    <property type="entry name" value="PLP_StrS"/>
    <property type="match status" value="1"/>
</dbReference>
<proteinExistence type="predicted"/>
<protein>
    <submittedName>
        <fullName evidence="1">Uncharacterized protein</fullName>
    </submittedName>
</protein>
<sequence length="380" mass="42010">MESMSTVISLFGVVSIPEMETAALDVLRSGRIANGEYVEKFEKKLGDILGQPNVVTTVDMTSALFLALHLAGVVEGDEVLTTAFACLSTNTAIAHHKAKPIWVDVSPKSVEMDVADLQSKISEKTKAVILYHIAGYPGPAREIADICKQRGIVLIEDCDNALFAERESVQVGFNGDFSIYSFYPNRQINTTEGGALICKSPEMALKARKFRRFGINPRTFRTSEGEINSLSVIPEIGWSVALNNFCAALGCAQLDTVQLRHNKTQRNVQKLKALIKNIVGVTPVPVGENSNPAYWVFLLYIEDRDKVLSLLKQHGVMASCLHMRNDIYTGFGVRQSAQLPNTDYLQEHIMAIPCGWWLDDESLKHIAYVLEKSVCMALTN</sequence>
<dbReference type="Pfam" id="PF01041">
    <property type="entry name" value="DegT_DnrJ_EryC1"/>
    <property type="match status" value="1"/>
</dbReference>
<dbReference type="GO" id="GO:0000271">
    <property type="term" value="P:polysaccharide biosynthetic process"/>
    <property type="evidence" value="ECO:0007669"/>
    <property type="project" value="TreeGrafter"/>
</dbReference>
<name>A0A0F9WQL8_9ZZZZ</name>
<dbReference type="Gene3D" id="3.40.640.10">
    <property type="entry name" value="Type I PLP-dependent aspartate aminotransferase-like (Major domain)"/>
    <property type="match status" value="1"/>
</dbReference>
<gene>
    <name evidence="1" type="ORF">LCGC14_0323890</name>
</gene>
<dbReference type="GO" id="GO:0008483">
    <property type="term" value="F:transaminase activity"/>
    <property type="evidence" value="ECO:0007669"/>
    <property type="project" value="TreeGrafter"/>
</dbReference>
<dbReference type="GO" id="GO:0030170">
    <property type="term" value="F:pyridoxal phosphate binding"/>
    <property type="evidence" value="ECO:0007669"/>
    <property type="project" value="TreeGrafter"/>
</dbReference>
<dbReference type="PANTHER" id="PTHR30244:SF34">
    <property type="entry name" value="DTDP-4-AMINO-4,6-DIDEOXYGALACTOSE TRANSAMINASE"/>
    <property type="match status" value="1"/>
</dbReference>
<dbReference type="SUPFAM" id="SSF53383">
    <property type="entry name" value="PLP-dependent transferases"/>
    <property type="match status" value="1"/>
</dbReference>
<dbReference type="InterPro" id="IPR015421">
    <property type="entry name" value="PyrdxlP-dep_Trfase_major"/>
</dbReference>
<dbReference type="Gene3D" id="3.90.1150.10">
    <property type="entry name" value="Aspartate Aminotransferase, domain 1"/>
    <property type="match status" value="1"/>
</dbReference>
<accession>A0A0F9WQL8</accession>
<dbReference type="AlphaFoldDB" id="A0A0F9WQL8"/>
<dbReference type="EMBL" id="LAZR01000221">
    <property type="protein sequence ID" value="KKN81018.1"/>
    <property type="molecule type" value="Genomic_DNA"/>
</dbReference>
<dbReference type="PANTHER" id="PTHR30244">
    <property type="entry name" value="TRANSAMINASE"/>
    <property type="match status" value="1"/>
</dbReference>
<dbReference type="InterPro" id="IPR015424">
    <property type="entry name" value="PyrdxlP-dep_Trfase"/>
</dbReference>
<dbReference type="InterPro" id="IPR000653">
    <property type="entry name" value="DegT/StrS_aminotransferase"/>
</dbReference>
<evidence type="ECO:0000313" key="1">
    <source>
        <dbReference type="EMBL" id="KKN81018.1"/>
    </source>
</evidence>
<comment type="caution">
    <text evidence="1">The sequence shown here is derived from an EMBL/GenBank/DDBJ whole genome shotgun (WGS) entry which is preliminary data.</text>
</comment>
<reference evidence="1" key="1">
    <citation type="journal article" date="2015" name="Nature">
        <title>Complex archaea that bridge the gap between prokaryotes and eukaryotes.</title>
        <authorList>
            <person name="Spang A."/>
            <person name="Saw J.H."/>
            <person name="Jorgensen S.L."/>
            <person name="Zaremba-Niedzwiedzka K."/>
            <person name="Martijn J."/>
            <person name="Lind A.E."/>
            <person name="van Eijk R."/>
            <person name="Schleper C."/>
            <person name="Guy L."/>
            <person name="Ettema T.J."/>
        </authorList>
    </citation>
    <scope>NUCLEOTIDE SEQUENCE</scope>
</reference>
<organism evidence="1">
    <name type="scientific">marine sediment metagenome</name>
    <dbReference type="NCBI Taxonomy" id="412755"/>
    <lineage>
        <taxon>unclassified sequences</taxon>
        <taxon>metagenomes</taxon>
        <taxon>ecological metagenomes</taxon>
    </lineage>
</organism>